<evidence type="ECO:0000313" key="2">
    <source>
        <dbReference type="EMBL" id="EJW22124.1"/>
    </source>
</evidence>
<accession>J9E2N9</accession>
<keyword evidence="1" id="KW-0732">Signal</keyword>
<protein>
    <recommendedName>
        <fullName evidence="4">MipA/OmpV family protein</fullName>
    </recommendedName>
</protein>
<evidence type="ECO:0000313" key="3">
    <source>
        <dbReference type="Proteomes" id="UP000004836"/>
    </source>
</evidence>
<dbReference type="InterPro" id="IPR010583">
    <property type="entry name" value="MipA"/>
</dbReference>
<evidence type="ECO:0000256" key="1">
    <source>
        <dbReference type="SAM" id="SignalP"/>
    </source>
</evidence>
<dbReference type="EMBL" id="ALYF01000002">
    <property type="protein sequence ID" value="EJW22124.1"/>
    <property type="molecule type" value="Genomic_DNA"/>
</dbReference>
<dbReference type="STRING" id="1220535.IMCC14465_05180"/>
<dbReference type="eggNOG" id="COG3713">
    <property type="taxonomic scope" value="Bacteria"/>
</dbReference>
<feature type="chain" id="PRO_5003821927" description="MipA/OmpV family protein" evidence="1">
    <location>
        <begin position="20"/>
        <end position="273"/>
    </location>
</feature>
<dbReference type="Proteomes" id="UP000004836">
    <property type="component" value="Unassembled WGS sequence"/>
</dbReference>
<dbReference type="OrthoDB" id="5290976at2"/>
<comment type="caution">
    <text evidence="2">The sequence shown here is derived from an EMBL/GenBank/DDBJ whole genome shotgun (WGS) entry which is preliminary data.</text>
</comment>
<sequence length="273" mass="30711">MKRIFLVLAALCVPFTGHADENQSRDATSLIIGGGLGMASLPHYPGSDENDDYFLPLPYVDFRSDRLSVNDEGVHAELINTNIIQLDFDITGSLPVSSDDNVARQGMPDLGLFVEIGPEVSLRLIQQEKYYLSIDIPIRASLEFLGEDGALDDEFVQDAGYLLEPRLHFETQRDSLFLDLDIGIVWASEDYQSKFFSVNQQFVTPDRALFKARSGLMGHRLSTTVKYETGNWLVIGYAKYIDLSQGKNDRSPLIKEEDYLLGGIGFVRKFKIW</sequence>
<dbReference type="Pfam" id="PF06629">
    <property type="entry name" value="MipA"/>
    <property type="match status" value="1"/>
</dbReference>
<proteinExistence type="predicted"/>
<name>J9E2N9_9PROT</name>
<reference evidence="2 3" key="1">
    <citation type="journal article" date="2012" name="J. Bacteriol.">
        <title>Genome Sequence of Strain IMCC14465, Isolated from the East Sea, Belonging to the PS1 Clade of Alphaproteobacteria.</title>
        <authorList>
            <person name="Yang S.J."/>
            <person name="Kang I."/>
            <person name="Cho J.C."/>
        </authorList>
    </citation>
    <scope>NUCLEOTIDE SEQUENCE [LARGE SCALE GENOMIC DNA]</scope>
    <source>
        <strain evidence="2 3">IMCC14465</strain>
    </source>
</reference>
<keyword evidence="3" id="KW-1185">Reference proteome</keyword>
<feature type="signal peptide" evidence="1">
    <location>
        <begin position="1"/>
        <end position="19"/>
    </location>
</feature>
<dbReference type="AlphaFoldDB" id="J9E2N9"/>
<evidence type="ECO:0008006" key="4">
    <source>
        <dbReference type="Google" id="ProtNLM"/>
    </source>
</evidence>
<gene>
    <name evidence="2" type="ORF">IMCC14465_05180</name>
</gene>
<organism evidence="2 3">
    <name type="scientific">alpha proteobacterium IMCC14465</name>
    <dbReference type="NCBI Taxonomy" id="1220535"/>
    <lineage>
        <taxon>Bacteria</taxon>
        <taxon>Pseudomonadati</taxon>
        <taxon>Pseudomonadota</taxon>
        <taxon>Alphaproteobacteria</taxon>
        <taxon>PS1 clade</taxon>
    </lineage>
</organism>